<comment type="caution">
    <text evidence="1">The sequence shown here is derived from an EMBL/GenBank/DDBJ whole genome shotgun (WGS) entry which is preliminary data.</text>
</comment>
<protein>
    <submittedName>
        <fullName evidence="1">Uncharacterized protein</fullName>
    </submittedName>
</protein>
<organism evidence="1">
    <name type="scientific">marine sediment metagenome</name>
    <dbReference type="NCBI Taxonomy" id="412755"/>
    <lineage>
        <taxon>unclassified sequences</taxon>
        <taxon>metagenomes</taxon>
        <taxon>ecological metagenomes</taxon>
    </lineage>
</organism>
<gene>
    <name evidence="1" type="ORF">LCGC14_0704590</name>
</gene>
<evidence type="ECO:0000313" key="1">
    <source>
        <dbReference type="EMBL" id="KKN43307.1"/>
    </source>
</evidence>
<name>A0A0F9R2B7_9ZZZZ</name>
<proteinExistence type="predicted"/>
<dbReference type="InterPro" id="IPR056957">
    <property type="entry name" value="Pam3_Gp34-like"/>
</dbReference>
<dbReference type="Pfam" id="PF23977">
    <property type="entry name" value="Pam3_Gp34"/>
    <property type="match status" value="1"/>
</dbReference>
<sequence length="257" mass="28453">MPKPITAVTKVEPQLTPATIEGQPAKGLEHFSSEDLIIPYMVIMQKLSPQLEDSDLEEGQLVNSITLAPYDLPVLFIPIQLTKQRRLWKDRAEGGGMQCASIGKGSGLVPDVGDCIAEICVKCPKNQWTDGNPPECTFYRSYPSLVLGAEDLEKLIVISFPETNKFTGGAGKRLANMARGSTGDIFSRMYTLNCTQKQNSKGQKFYALSVDKPSKIHEDDYKQALSYFDMLKSMNVSYHEEGVKDTAEESGDEETPF</sequence>
<accession>A0A0F9R2B7</accession>
<reference evidence="1" key="1">
    <citation type="journal article" date="2015" name="Nature">
        <title>Complex archaea that bridge the gap between prokaryotes and eukaryotes.</title>
        <authorList>
            <person name="Spang A."/>
            <person name="Saw J.H."/>
            <person name="Jorgensen S.L."/>
            <person name="Zaremba-Niedzwiedzka K."/>
            <person name="Martijn J."/>
            <person name="Lind A.E."/>
            <person name="van Eijk R."/>
            <person name="Schleper C."/>
            <person name="Guy L."/>
            <person name="Ettema T.J."/>
        </authorList>
    </citation>
    <scope>NUCLEOTIDE SEQUENCE</scope>
</reference>
<dbReference type="EMBL" id="LAZR01001520">
    <property type="protein sequence ID" value="KKN43307.1"/>
    <property type="molecule type" value="Genomic_DNA"/>
</dbReference>
<dbReference type="AlphaFoldDB" id="A0A0F9R2B7"/>